<feature type="region of interest" description="Disordered" evidence="1">
    <location>
        <begin position="2276"/>
        <end position="2297"/>
    </location>
</feature>
<feature type="compositionally biased region" description="Low complexity" evidence="1">
    <location>
        <begin position="1811"/>
        <end position="1824"/>
    </location>
</feature>
<feature type="compositionally biased region" description="Low complexity" evidence="1">
    <location>
        <begin position="794"/>
        <end position="815"/>
    </location>
</feature>
<feature type="compositionally biased region" description="Polar residues" evidence="1">
    <location>
        <begin position="213"/>
        <end position="229"/>
    </location>
</feature>
<reference evidence="3 4" key="1">
    <citation type="journal article" date="2007" name="Nature">
        <title>Evolution of genes and genomes on the Drosophila phylogeny.</title>
        <authorList>
            <consortium name="Drosophila 12 Genomes Consortium"/>
            <person name="Clark A.G."/>
            <person name="Eisen M.B."/>
            <person name="Smith D.R."/>
            <person name="Bergman C.M."/>
            <person name="Oliver B."/>
            <person name="Markow T.A."/>
            <person name="Kaufman T.C."/>
            <person name="Kellis M."/>
            <person name="Gelbart W."/>
            <person name="Iyer V.N."/>
            <person name="Pollard D.A."/>
            <person name="Sackton T.B."/>
            <person name="Larracuente A.M."/>
            <person name="Singh N.D."/>
            <person name="Abad J.P."/>
            <person name="Abt D.N."/>
            <person name="Adryan B."/>
            <person name="Aguade M."/>
            <person name="Akashi H."/>
            <person name="Anderson W.W."/>
            <person name="Aquadro C.F."/>
            <person name="Ardell D.H."/>
            <person name="Arguello R."/>
            <person name="Artieri C.G."/>
            <person name="Barbash D.A."/>
            <person name="Barker D."/>
            <person name="Barsanti P."/>
            <person name="Batterham P."/>
            <person name="Batzoglou S."/>
            <person name="Begun D."/>
            <person name="Bhutkar A."/>
            <person name="Blanco E."/>
            <person name="Bosak S.A."/>
            <person name="Bradley R.K."/>
            <person name="Brand A.D."/>
            <person name="Brent M.R."/>
            <person name="Brooks A.N."/>
            <person name="Brown R.H."/>
            <person name="Butlin R.K."/>
            <person name="Caggese C."/>
            <person name="Calvi B.R."/>
            <person name="Bernardo de Carvalho A."/>
            <person name="Caspi A."/>
            <person name="Castrezana S."/>
            <person name="Celniker S.E."/>
            <person name="Chang J.L."/>
            <person name="Chapple C."/>
            <person name="Chatterji S."/>
            <person name="Chinwalla A."/>
            <person name="Civetta A."/>
            <person name="Clifton S.W."/>
            <person name="Comeron J.M."/>
            <person name="Costello J.C."/>
            <person name="Coyne J.A."/>
            <person name="Daub J."/>
            <person name="David R.G."/>
            <person name="Delcher A.L."/>
            <person name="Delehaunty K."/>
            <person name="Do C.B."/>
            <person name="Ebling H."/>
            <person name="Edwards K."/>
            <person name="Eickbush T."/>
            <person name="Evans J.D."/>
            <person name="Filipski A."/>
            <person name="Findeiss S."/>
            <person name="Freyhult E."/>
            <person name="Fulton L."/>
            <person name="Fulton R."/>
            <person name="Garcia A.C."/>
            <person name="Gardiner A."/>
            <person name="Garfield D.A."/>
            <person name="Garvin B.E."/>
            <person name="Gibson G."/>
            <person name="Gilbert D."/>
            <person name="Gnerre S."/>
            <person name="Godfrey J."/>
            <person name="Good R."/>
            <person name="Gotea V."/>
            <person name="Gravely B."/>
            <person name="Greenberg A.J."/>
            <person name="Griffiths-Jones S."/>
            <person name="Gross S."/>
            <person name="Guigo R."/>
            <person name="Gustafson E.A."/>
            <person name="Haerty W."/>
            <person name="Hahn M.W."/>
            <person name="Halligan D.L."/>
            <person name="Halpern A.L."/>
            <person name="Halter G.M."/>
            <person name="Han M.V."/>
            <person name="Heger A."/>
            <person name="Hillier L."/>
            <person name="Hinrichs A.S."/>
            <person name="Holmes I."/>
            <person name="Hoskins R.A."/>
            <person name="Hubisz M.J."/>
            <person name="Hultmark D."/>
            <person name="Huntley M.A."/>
            <person name="Jaffe D.B."/>
            <person name="Jagadeeshan S."/>
            <person name="Jeck W.R."/>
            <person name="Johnson J."/>
            <person name="Jones C.D."/>
            <person name="Jordan W.C."/>
            <person name="Karpen G.H."/>
            <person name="Kataoka E."/>
            <person name="Keightley P.D."/>
            <person name="Kheradpour P."/>
            <person name="Kirkness E.F."/>
            <person name="Koerich L.B."/>
            <person name="Kristiansen K."/>
            <person name="Kudrna D."/>
            <person name="Kulathinal R.J."/>
            <person name="Kumar S."/>
            <person name="Kwok R."/>
            <person name="Lander E."/>
            <person name="Langley C.H."/>
            <person name="Lapoint R."/>
            <person name="Lazzaro B.P."/>
            <person name="Lee S.J."/>
            <person name="Levesque L."/>
            <person name="Li R."/>
            <person name="Lin C.F."/>
            <person name="Lin M.F."/>
            <person name="Lindblad-Toh K."/>
            <person name="Llopart A."/>
            <person name="Long M."/>
            <person name="Low L."/>
            <person name="Lozovsky E."/>
            <person name="Lu J."/>
            <person name="Luo M."/>
            <person name="Machado C.A."/>
            <person name="Makalowski W."/>
            <person name="Marzo M."/>
            <person name="Matsuda M."/>
            <person name="Matzkin L."/>
            <person name="McAllister B."/>
            <person name="McBride C.S."/>
            <person name="McKernan B."/>
            <person name="McKernan K."/>
            <person name="Mendez-Lago M."/>
            <person name="Minx P."/>
            <person name="Mollenhauer M.U."/>
            <person name="Montooth K."/>
            <person name="Mount S.M."/>
            <person name="Mu X."/>
            <person name="Myers E."/>
            <person name="Negre B."/>
            <person name="Newfeld S."/>
            <person name="Nielsen R."/>
            <person name="Noor M.A."/>
            <person name="O'Grady P."/>
            <person name="Pachter L."/>
            <person name="Papaceit M."/>
            <person name="Parisi M.J."/>
            <person name="Parisi M."/>
            <person name="Parts L."/>
            <person name="Pedersen J.S."/>
            <person name="Pesole G."/>
            <person name="Phillippy A.M."/>
            <person name="Ponting C.P."/>
            <person name="Pop M."/>
            <person name="Porcelli D."/>
            <person name="Powell J.R."/>
            <person name="Prohaska S."/>
            <person name="Pruitt K."/>
            <person name="Puig M."/>
            <person name="Quesneville H."/>
            <person name="Ram K.R."/>
            <person name="Rand D."/>
            <person name="Rasmussen M.D."/>
            <person name="Reed L.K."/>
            <person name="Reenan R."/>
            <person name="Reily A."/>
            <person name="Remington K.A."/>
            <person name="Rieger T.T."/>
            <person name="Ritchie M.G."/>
            <person name="Robin C."/>
            <person name="Rogers Y.H."/>
            <person name="Rohde C."/>
            <person name="Rozas J."/>
            <person name="Rubenfield M.J."/>
            <person name="Ruiz A."/>
            <person name="Russo S."/>
            <person name="Salzberg S.L."/>
            <person name="Sanchez-Gracia A."/>
            <person name="Saranga D.J."/>
            <person name="Sato H."/>
            <person name="Schaeffer S.W."/>
            <person name="Schatz M.C."/>
            <person name="Schlenke T."/>
            <person name="Schwartz R."/>
            <person name="Segarra C."/>
            <person name="Singh R.S."/>
            <person name="Sirot L."/>
            <person name="Sirota M."/>
            <person name="Sisneros N.B."/>
            <person name="Smith C.D."/>
            <person name="Smith T.F."/>
            <person name="Spieth J."/>
            <person name="Stage D.E."/>
            <person name="Stark A."/>
            <person name="Stephan W."/>
            <person name="Strausberg R.L."/>
            <person name="Strempel S."/>
            <person name="Sturgill D."/>
            <person name="Sutton G."/>
            <person name="Sutton G.G."/>
            <person name="Tao W."/>
            <person name="Teichmann S."/>
            <person name="Tobari Y.N."/>
            <person name="Tomimura Y."/>
            <person name="Tsolas J.M."/>
            <person name="Valente V.L."/>
            <person name="Venter E."/>
            <person name="Venter J.C."/>
            <person name="Vicario S."/>
            <person name="Vieira F.G."/>
            <person name="Vilella A.J."/>
            <person name="Villasante A."/>
            <person name="Walenz B."/>
            <person name="Wang J."/>
            <person name="Wasserman M."/>
            <person name="Watts T."/>
            <person name="Wilson D."/>
            <person name="Wilson R.K."/>
            <person name="Wing R.A."/>
            <person name="Wolfner M.F."/>
            <person name="Wong A."/>
            <person name="Wong G.K."/>
            <person name="Wu C.I."/>
            <person name="Wu G."/>
            <person name="Yamamoto D."/>
            <person name="Yang H.P."/>
            <person name="Yang S.P."/>
            <person name="Yorke J.A."/>
            <person name="Yoshida K."/>
            <person name="Zdobnov E."/>
            <person name="Zhang P."/>
            <person name="Zhang Y."/>
            <person name="Zimin A.V."/>
            <person name="Baldwin J."/>
            <person name="Abdouelleil A."/>
            <person name="Abdulkadir J."/>
            <person name="Abebe A."/>
            <person name="Abera B."/>
            <person name="Abreu J."/>
            <person name="Acer S.C."/>
            <person name="Aftuck L."/>
            <person name="Alexander A."/>
            <person name="An P."/>
            <person name="Anderson E."/>
            <person name="Anderson S."/>
            <person name="Arachi H."/>
            <person name="Azer M."/>
            <person name="Bachantsang P."/>
            <person name="Barry A."/>
            <person name="Bayul T."/>
            <person name="Berlin A."/>
            <person name="Bessette D."/>
            <person name="Bloom T."/>
            <person name="Blye J."/>
            <person name="Boguslavskiy L."/>
            <person name="Bonnet C."/>
            <person name="Boukhgalter B."/>
            <person name="Bourzgui I."/>
            <person name="Brown A."/>
            <person name="Cahill P."/>
            <person name="Channer S."/>
            <person name="Cheshatsang Y."/>
            <person name="Chuda L."/>
            <person name="Citroen M."/>
            <person name="Collymore A."/>
            <person name="Cooke P."/>
            <person name="Costello M."/>
            <person name="D'Aco K."/>
            <person name="Daza R."/>
            <person name="De Haan G."/>
            <person name="DeGray S."/>
            <person name="DeMaso C."/>
            <person name="Dhargay N."/>
            <person name="Dooley K."/>
            <person name="Dooley E."/>
            <person name="Doricent M."/>
            <person name="Dorje P."/>
            <person name="Dorjee K."/>
            <person name="Dupes A."/>
            <person name="Elong R."/>
            <person name="Falk J."/>
            <person name="Farina A."/>
            <person name="Faro S."/>
            <person name="Ferguson D."/>
            <person name="Fisher S."/>
            <person name="Foley C.D."/>
            <person name="Franke A."/>
            <person name="Friedrich D."/>
            <person name="Gadbois L."/>
            <person name="Gearin G."/>
            <person name="Gearin C.R."/>
            <person name="Giannoukos G."/>
            <person name="Goode T."/>
            <person name="Graham J."/>
            <person name="Grandbois E."/>
            <person name="Grewal S."/>
            <person name="Gyaltsen K."/>
            <person name="Hafez N."/>
            <person name="Hagos B."/>
            <person name="Hall J."/>
            <person name="Henson C."/>
            <person name="Hollinger A."/>
            <person name="Honan T."/>
            <person name="Huard M.D."/>
            <person name="Hughes L."/>
            <person name="Hurhula B."/>
            <person name="Husby M.E."/>
            <person name="Kamat A."/>
            <person name="Kanga B."/>
            <person name="Kashin S."/>
            <person name="Khazanovich D."/>
            <person name="Kisner P."/>
            <person name="Lance K."/>
            <person name="Lara M."/>
            <person name="Lee W."/>
            <person name="Lennon N."/>
            <person name="Letendre F."/>
            <person name="LeVine R."/>
            <person name="Lipovsky A."/>
            <person name="Liu X."/>
            <person name="Liu J."/>
            <person name="Liu S."/>
            <person name="Lokyitsang T."/>
            <person name="Lokyitsang Y."/>
            <person name="Lubonja R."/>
            <person name="Lui A."/>
            <person name="MacDonald P."/>
            <person name="Magnisalis V."/>
            <person name="Maru K."/>
            <person name="Matthews C."/>
            <person name="McCusker W."/>
            <person name="McDonough S."/>
            <person name="Mehta T."/>
            <person name="Meldrim J."/>
            <person name="Meneus L."/>
            <person name="Mihai O."/>
            <person name="Mihalev A."/>
            <person name="Mihova T."/>
            <person name="Mittelman R."/>
            <person name="Mlenga V."/>
            <person name="Montmayeur A."/>
            <person name="Mulrain L."/>
            <person name="Navidi A."/>
            <person name="Naylor J."/>
            <person name="Negash T."/>
            <person name="Nguyen T."/>
            <person name="Nguyen N."/>
            <person name="Nicol R."/>
            <person name="Norbu C."/>
            <person name="Norbu N."/>
            <person name="Novod N."/>
            <person name="O'Neill B."/>
            <person name="Osman S."/>
            <person name="Markiewicz E."/>
            <person name="Oyono O.L."/>
            <person name="Patti C."/>
            <person name="Phunkhang P."/>
            <person name="Pierre F."/>
            <person name="Priest M."/>
            <person name="Raghuraman S."/>
            <person name="Rege F."/>
            <person name="Reyes R."/>
            <person name="Rise C."/>
            <person name="Rogov P."/>
            <person name="Ross K."/>
            <person name="Ryan E."/>
            <person name="Settipalli S."/>
            <person name="Shea T."/>
            <person name="Sherpa N."/>
            <person name="Shi L."/>
            <person name="Shih D."/>
            <person name="Sparrow T."/>
            <person name="Spaulding J."/>
            <person name="Stalker J."/>
            <person name="Stange-Thomann N."/>
            <person name="Stavropoulos S."/>
            <person name="Stone C."/>
            <person name="Strader C."/>
            <person name="Tesfaye S."/>
            <person name="Thomson T."/>
            <person name="Thoulutsang Y."/>
            <person name="Thoulutsang D."/>
            <person name="Topham K."/>
            <person name="Topping I."/>
            <person name="Tsamla T."/>
            <person name="Vassiliev H."/>
            <person name="Vo A."/>
            <person name="Wangchuk T."/>
            <person name="Wangdi T."/>
            <person name="Weiand M."/>
            <person name="Wilkinson J."/>
            <person name="Wilson A."/>
            <person name="Yadav S."/>
            <person name="Young G."/>
            <person name="Yu Q."/>
            <person name="Zembek L."/>
            <person name="Zhong D."/>
            <person name="Zimmer A."/>
            <person name="Zwirko Z."/>
            <person name="Jaffe D.B."/>
            <person name="Alvarez P."/>
            <person name="Brockman W."/>
            <person name="Butler J."/>
            <person name="Chin C."/>
            <person name="Gnerre S."/>
            <person name="Grabherr M."/>
            <person name="Kleber M."/>
            <person name="Mauceli E."/>
            <person name="MacCallum I."/>
        </authorList>
    </citation>
    <scope>NUCLEOTIDE SEQUENCE [LARGE SCALE GENOMIC DNA]</scope>
    <source>
        <strain evidence="4">Tucson 15287-2541.00</strain>
    </source>
</reference>
<evidence type="ECO:0000313" key="4">
    <source>
        <dbReference type="Proteomes" id="UP000001070"/>
    </source>
</evidence>
<dbReference type="OrthoDB" id="6119313at2759"/>
<dbReference type="HOGENOM" id="CLU_001422_0_0_1"/>
<dbReference type="eggNOG" id="KOG3585">
    <property type="taxonomic scope" value="Eukaryota"/>
</dbReference>
<evidence type="ECO:0000313" key="3">
    <source>
        <dbReference type="EMBL" id="EDW00619.1"/>
    </source>
</evidence>
<feature type="compositionally biased region" description="Acidic residues" evidence="1">
    <location>
        <begin position="1791"/>
        <end position="1806"/>
    </location>
</feature>
<feature type="region of interest" description="Disordered" evidence="1">
    <location>
        <begin position="1515"/>
        <end position="1536"/>
    </location>
</feature>
<feature type="region of interest" description="Disordered" evidence="1">
    <location>
        <begin position="2050"/>
        <end position="2085"/>
    </location>
</feature>
<dbReference type="PANTHER" id="PTHR24216">
    <property type="entry name" value="PAXILLIN-RELATED"/>
    <property type="match status" value="1"/>
</dbReference>
<feature type="compositionally biased region" description="Basic and acidic residues" evidence="1">
    <location>
        <begin position="201"/>
        <end position="212"/>
    </location>
</feature>
<feature type="region of interest" description="Disordered" evidence="1">
    <location>
        <begin position="2111"/>
        <end position="2193"/>
    </location>
</feature>
<feature type="compositionally biased region" description="Low complexity" evidence="1">
    <location>
        <begin position="1093"/>
        <end position="1103"/>
    </location>
</feature>
<feature type="region of interest" description="Disordered" evidence="1">
    <location>
        <begin position="792"/>
        <end position="816"/>
    </location>
</feature>
<evidence type="ECO:0000259" key="2">
    <source>
        <dbReference type="Pfam" id="PF16059"/>
    </source>
</evidence>
<dbReference type="FunCoup" id="B4J4S3">
    <property type="interactions" value="592"/>
</dbReference>
<dbReference type="Proteomes" id="UP000001070">
    <property type="component" value="Unassembled WGS sequence"/>
</dbReference>
<feature type="compositionally biased region" description="Low complexity" evidence="1">
    <location>
        <begin position="2171"/>
        <end position="2193"/>
    </location>
</feature>
<sequence>MIQELPPIVLRGKDLRKFHHLRRKYPVSLEFLHSNWGNAKRFIIYALNPRCILRKYAWRKRRNRVVILERSRLLLFDPRRKNMIKKRKAHIKQWSSSIVAYYRKMGRISEYEETELYGDELSKQMKQQLELLKSGKRGLSLIEDANKNLELRQDKQEEKKGAEETREEDVQSSAKDGQIEEEKEKDGEHDKVEELAPTSSKRLDSKSSKELASKSTEAMTPKSCQQLTVKSPEKLTLERVPISPEVLASKSTKLLVPKSKEAPTTAGVRCNSPAKVTEKSSEKAGGSKFLDMLMNKVRVKNFAKESAIATNEDCSPNKAARQTAESNSEFCYNDDTSEDFVGFDETAHQPGMLLTPLVPQSGKALDGNGAFVSEALEAYMKENNLREDRDRLLEPMYQDGRVTAHSVPPYMDMPAVPDSLQRLRTVAERRLYLQRSKNQKMAIINNEANIYRELQRKQRQRKVKIAAMQQLQSTSSQMPFTRQGWQAASYLATEHDKYYYQVIRVDGQMVRLPGSQGNNTHREKQPHHNQLSAKELAHLKCHSNCVDASVQADLKILNTRQVDTKKLQKLNQFPLPAIFRPCPLSQKPYQKPLDDDTAALLLAGGSMAIVSMPTVQLDVKPQTGRPLDEIAKRYLQYILPHHDITREWAEFSVSTLQESPNSMREAEAQAATMSIAGRRKSFTFVIPYMNDRNHILVRRVVDRSEQLDENFTAAQPEEKLREFEFRKQLPAICDAVALDCADVINDMINTVAISCSENSFIGIDPDAVSAAKPEPTDGDVFANKSIGKGIATKQQQQLQRRSNNNSSNSNNSRQQRLTKELRRLNATIIDAAAIAKDANKPCIKDFCRLGCVCESLVGVRPTREHCGRAECVLECRCTGTELTRIMHVETDGRGISNEDAFNLRRQATARLAKMEKDFTSTLVLTDNETLLINETQCDKKRRCTKAPKRYEDFDDTLDDDEEPCARPTRSAKREASLKRSPDSVKLTPPPPLLQAKPCIVKDVDYEKLRHCRVALRRLPDVANLATFCMTHQLYNCFCGGLAQDGKPVVIDKEEAELPVPHYVPELATRAHYSFERAQETPPPTHSKKRKKQQQQQPKTMPAKPSTPLPPLIPLTPPEQPTETVANQSNATSIIPVLPEQSSVTAELDTILSYYRCRPDMCRRAIVIPKKCYIRSNRRRRERLRLEIAKAETPRTQNLIEKRIYSAVRYYRAELDNQRRQEKRPWLKQQQQEKLASEPTVIVVRDDSDESDTSMKKPSPPITFIPIGPKPAPSVAELPPIPALLFPTPDTMEKMPIISSCYSLYNNAAIEMPQSGIINNNNETVASTSNRDENTAMDSSTFHSSCNDVIKKMNTLVSKKMQDIDMALKRESKIIPPPNAEILCIIKWTNFLGAFDSDYVFIWDVQMTNFSFLAATITNMMPAICGAIAVVNTRFAPDPSALSLMARMLLEGQRNEHTSRLAVVMQGRQDYWLVKGFLRYMEDNTCTKPTPQSHPFLTKKINILCTLMVKQKIKEKRPQVESVDKSPSEDAPAAAAAAAGSPVTATATATAVSTAPSALGAATTILAAKPAAAGEQVKQTPINICSNVEIRKVIQLDVPEMQIPELQPHDHRWLVLNLYDDFSHIFVPAFRDMISLDRIHNVMHVAQDTRKVVKLQFFQDAPYDAFVTPLSKRKIYFGPLRLDMQPPVLVLLQSVDGKMMLREVYQRDHNIPVQHDRRTMAFWLIQINKQVHFDIEMCEKGRLAKVATTSSQTLAIQEQDFQAAFNAAMCDDDDDDDDCVIINNDEEEEALLLDDDDEDEQDADEEQDTKKLLQPSQKQQQSAKNAQRRSHFTIQTVPNNGGALQITSTLPRSSNSSDIPELKTGFLPFIANMPAVGGFAPATQFLTPQVQVTKTPVPPLVASTDNESPPAKISRISVQRCADAKETPAPAPSKINDSLQQLLSGGNNNIQIGSGSRGVTITKLKATKEATKVPAAATTTTSTASTAPATVEEIKIGSKRKSPQIAAAAAAIAPAASGGMSAESMLEQIDMPSLGKLESLLMHPLEATPGAAAAAATTSQESKTQVPAAATKSAPRSKMQFPPAVAQKYKAAQQSKAQLAAAKMPKIQSTKIQSSAAPATQQANNQLPAAAAAQSSKMTGGGAQPSKIQSQTGAAQSKIPSATAAATQSKIQSPAAAPGAAQSPKTQSLAAAAQSKTQSSAAGVAQSKIQSQAAAGAQSKTQSSAAGVAQSKIQSQAAAGAVAHIKVDTQQSKVKSQPKQLASKPTVFIVPRSSLPAAQLPPTAEHDEQPPRPLLCARPTDAKKSRYGYFVADGLPRYRVKMMDDKLVINVPEEGIFSFKSSAKASAFLNRCLSRKPNLKMHLPADWKFSPTTRSTPIVIDD</sequence>
<dbReference type="STRING" id="7222.B4J4S3"/>
<feature type="compositionally biased region" description="Polar residues" evidence="1">
    <location>
        <begin position="2145"/>
        <end position="2170"/>
    </location>
</feature>
<feature type="domain" description="MGA conserved" evidence="2">
    <location>
        <begin position="835"/>
        <end position="884"/>
    </location>
</feature>
<dbReference type="OMA" id="CADMIND"/>
<name>B4J4S3_DROGR</name>
<protein>
    <submittedName>
        <fullName evidence="3">GH20976</fullName>
    </submittedName>
</protein>
<feature type="compositionally biased region" description="Basic and acidic residues" evidence="1">
    <location>
        <begin position="1515"/>
        <end position="1527"/>
    </location>
</feature>
<feature type="region of interest" description="Disordered" evidence="1">
    <location>
        <begin position="1076"/>
        <end position="1126"/>
    </location>
</feature>
<feature type="compositionally biased region" description="Pro residues" evidence="1">
    <location>
        <begin position="1104"/>
        <end position="1119"/>
    </location>
</feature>
<feature type="compositionally biased region" description="Basic and acidic residues" evidence="1">
    <location>
        <begin position="150"/>
        <end position="164"/>
    </location>
</feature>
<feature type="region of interest" description="Disordered" evidence="1">
    <location>
        <begin position="1791"/>
        <end position="1828"/>
    </location>
</feature>
<dbReference type="PhylomeDB" id="B4J4S3"/>
<dbReference type="InParanoid" id="B4J4S3"/>
<accession>B4J4S3</accession>
<feature type="compositionally biased region" description="Basic and acidic residues" evidence="1">
    <location>
        <begin position="177"/>
        <end position="194"/>
    </location>
</feature>
<dbReference type="EMBL" id="CH916367">
    <property type="protein sequence ID" value="EDW00619.1"/>
    <property type="molecule type" value="Genomic_DNA"/>
</dbReference>
<feature type="compositionally biased region" description="Basic and acidic residues" evidence="1">
    <location>
        <begin position="971"/>
        <end position="982"/>
    </location>
</feature>
<gene>
    <name evidence="3" type="primary">Dgri\GH20976</name>
    <name evidence="3" type="ORF">Dgri_GH20976</name>
</gene>
<dbReference type="Pfam" id="PF16059">
    <property type="entry name" value="MGA_dom"/>
    <property type="match status" value="1"/>
</dbReference>
<proteinExistence type="predicted"/>
<feature type="compositionally biased region" description="Low complexity" evidence="1">
    <location>
        <begin position="2112"/>
        <end position="2135"/>
    </location>
</feature>
<dbReference type="InterPro" id="IPR032060">
    <property type="entry name" value="MGA_dom"/>
</dbReference>
<feature type="region of interest" description="Disordered" evidence="1">
    <location>
        <begin position="150"/>
        <end position="230"/>
    </location>
</feature>
<evidence type="ECO:0000256" key="1">
    <source>
        <dbReference type="SAM" id="MobiDB-lite"/>
    </source>
</evidence>
<keyword evidence="4" id="KW-1185">Reference proteome</keyword>
<feature type="region of interest" description="Disordered" evidence="1">
    <location>
        <begin position="954"/>
        <end position="991"/>
    </location>
</feature>
<dbReference type="PANTHER" id="PTHR24216:SF65">
    <property type="entry name" value="PAXILLIN-LIKE PROTEIN 1"/>
    <property type="match status" value="1"/>
</dbReference>
<organism evidence="4">
    <name type="scientific">Drosophila grimshawi</name>
    <name type="common">Hawaiian fruit fly</name>
    <name type="synonym">Idiomyia grimshawi</name>
    <dbReference type="NCBI Taxonomy" id="7222"/>
    <lineage>
        <taxon>Eukaryota</taxon>
        <taxon>Metazoa</taxon>
        <taxon>Ecdysozoa</taxon>
        <taxon>Arthropoda</taxon>
        <taxon>Hexapoda</taxon>
        <taxon>Insecta</taxon>
        <taxon>Pterygota</taxon>
        <taxon>Neoptera</taxon>
        <taxon>Endopterygota</taxon>
        <taxon>Diptera</taxon>
        <taxon>Brachycera</taxon>
        <taxon>Muscomorpha</taxon>
        <taxon>Ephydroidea</taxon>
        <taxon>Drosophilidae</taxon>
        <taxon>Drosophila</taxon>
        <taxon>Hawaiian Drosophila</taxon>
    </lineage>
</organism>